<organism evidence="4 5">
    <name type="scientific">Chiloscyllium punctatum</name>
    <name type="common">Brownbanded bambooshark</name>
    <name type="synonym">Hemiscyllium punctatum</name>
    <dbReference type="NCBI Taxonomy" id="137246"/>
    <lineage>
        <taxon>Eukaryota</taxon>
        <taxon>Metazoa</taxon>
        <taxon>Chordata</taxon>
        <taxon>Craniata</taxon>
        <taxon>Vertebrata</taxon>
        <taxon>Chondrichthyes</taxon>
        <taxon>Elasmobranchii</taxon>
        <taxon>Galeomorphii</taxon>
        <taxon>Galeoidea</taxon>
        <taxon>Orectolobiformes</taxon>
        <taxon>Hemiscylliidae</taxon>
        <taxon>Chiloscyllium</taxon>
    </lineage>
</organism>
<feature type="region of interest" description="Disordered" evidence="2">
    <location>
        <begin position="102"/>
        <end position="121"/>
    </location>
</feature>
<keyword evidence="5" id="KW-1185">Reference proteome</keyword>
<protein>
    <recommendedName>
        <fullName evidence="3">BEN domain-containing protein</fullName>
    </recommendedName>
</protein>
<feature type="domain" description="BEN" evidence="3">
    <location>
        <begin position="308"/>
        <end position="419"/>
    </location>
</feature>
<comment type="caution">
    <text evidence="4">The sequence shown here is derived from an EMBL/GenBank/DDBJ whole genome shotgun (WGS) entry which is preliminary data.</text>
</comment>
<name>A0A401STY9_CHIPU</name>
<dbReference type="InterPro" id="IPR040391">
    <property type="entry name" value="BEND5"/>
</dbReference>
<dbReference type="PANTHER" id="PTHR14628:SF1">
    <property type="entry name" value="BEN DOMAIN-CONTAINING PROTEIN 5"/>
    <property type="match status" value="1"/>
</dbReference>
<dbReference type="OrthoDB" id="9931198at2759"/>
<evidence type="ECO:0000259" key="3">
    <source>
        <dbReference type="PROSITE" id="PS51457"/>
    </source>
</evidence>
<dbReference type="AlphaFoldDB" id="A0A401STY9"/>
<reference evidence="4 5" key="1">
    <citation type="journal article" date="2018" name="Nat. Ecol. Evol.">
        <title>Shark genomes provide insights into elasmobranch evolution and the origin of vertebrates.</title>
        <authorList>
            <person name="Hara Y"/>
            <person name="Yamaguchi K"/>
            <person name="Onimaru K"/>
            <person name="Kadota M"/>
            <person name="Koyanagi M"/>
            <person name="Keeley SD"/>
            <person name="Tatsumi K"/>
            <person name="Tanaka K"/>
            <person name="Motone F"/>
            <person name="Kageyama Y"/>
            <person name="Nozu R"/>
            <person name="Adachi N"/>
            <person name="Nishimura O"/>
            <person name="Nakagawa R"/>
            <person name="Tanegashima C"/>
            <person name="Kiyatake I"/>
            <person name="Matsumoto R"/>
            <person name="Murakumo K"/>
            <person name="Nishida K"/>
            <person name="Terakita A"/>
            <person name="Kuratani S"/>
            <person name="Sato K"/>
            <person name="Hyodo S Kuraku.S."/>
        </authorList>
    </citation>
    <scope>NUCLEOTIDE SEQUENCE [LARGE SCALE GENOMIC DNA]</scope>
</reference>
<accession>A0A401STY9</accession>
<evidence type="ECO:0000256" key="2">
    <source>
        <dbReference type="SAM" id="MobiDB-lite"/>
    </source>
</evidence>
<dbReference type="InterPro" id="IPR018379">
    <property type="entry name" value="BEN_domain"/>
</dbReference>
<feature type="coiled-coil region" evidence="1">
    <location>
        <begin position="198"/>
        <end position="246"/>
    </location>
</feature>
<dbReference type="STRING" id="137246.A0A401STY9"/>
<dbReference type="GO" id="GO:0045892">
    <property type="term" value="P:negative regulation of DNA-templated transcription"/>
    <property type="evidence" value="ECO:0007669"/>
    <property type="project" value="InterPro"/>
</dbReference>
<keyword evidence="1" id="KW-0175">Coiled coil</keyword>
<dbReference type="Proteomes" id="UP000287033">
    <property type="component" value="Unassembled WGS sequence"/>
</dbReference>
<dbReference type="PROSITE" id="PS51457">
    <property type="entry name" value="BEN"/>
    <property type="match status" value="1"/>
</dbReference>
<gene>
    <name evidence="4" type="ORF">chiPu_0012335</name>
</gene>
<dbReference type="Gene3D" id="1.10.10.2590">
    <property type="entry name" value="BEN domain"/>
    <property type="match status" value="1"/>
</dbReference>
<dbReference type="PANTHER" id="PTHR14628">
    <property type="entry name" value="BEN DOMAIN-CONTAINING PROTEIN 5"/>
    <property type="match status" value="1"/>
</dbReference>
<evidence type="ECO:0000313" key="5">
    <source>
        <dbReference type="Proteomes" id="UP000287033"/>
    </source>
</evidence>
<evidence type="ECO:0000313" key="4">
    <source>
        <dbReference type="EMBL" id="GCC33864.1"/>
    </source>
</evidence>
<dbReference type="EMBL" id="BEZZ01000549">
    <property type="protein sequence ID" value="GCC33864.1"/>
    <property type="molecule type" value="Genomic_DNA"/>
</dbReference>
<sequence length="430" mass="48494">MAAVAKFAFVRFLDDNGVSRIVSIQEDIQKFKLLTHNPSRVYMVRWIQASIGKSEDYNSGEYTRSPNDPYYKAQIMLLAESPEEIRAERAKHRLLKYPTWDSNVESDSASDGPGPSRNTQGKRVLEAIGVTTKDKRARTESAWRKHLQRLIDGFKTEMPDCALGNMTDPLSVSGGFENEMTPPPRMVGHDWQERKPGLMQVEAENKVLRQKVESLNSDLQEATRIIRRLQERMDQLQDLNCRLQERLLNRAQPRQPALSRRAVDLTRPALPRSVQMNTEPSPTFTGTDGEASTCADNLYIPIDGMVQLQGGLEITERQWENVLRSKTNSMFVKTLAAAVWGSDVLRNRSIHGRVCARFINADTPPVPKPALSPVKLSAVKACYGHYLRSKGISTEGVCKEQARVHGYISEKIMDLNRTRKSSLAQESVSQ</sequence>
<proteinExistence type="predicted"/>
<dbReference type="GO" id="GO:0003677">
    <property type="term" value="F:DNA binding"/>
    <property type="evidence" value="ECO:0007669"/>
    <property type="project" value="InterPro"/>
</dbReference>
<evidence type="ECO:0000256" key="1">
    <source>
        <dbReference type="SAM" id="Coils"/>
    </source>
</evidence>